<sequence length="161" mass="18152">MAKLQDCQFIKFKIDGKELKGASEEDTYKDWMEGYAPINLQAYSGIDGATYAPVTLSLLMTKESSEIYEAYLKRGYKRIDVTIVHRNSDKFGVLYESLNVEYQDCQCQYITFENIDGRLFLCTSVIVEGAVQVTMQVPNSTDTGLDKIGPIKYDIAAKALK</sequence>
<evidence type="ECO:0000313" key="2">
    <source>
        <dbReference type="Proteomes" id="UP000358010"/>
    </source>
</evidence>
<proteinExistence type="predicted"/>
<dbReference type="RefSeq" id="WP_097507836.1">
    <property type="nucleotide sequence ID" value="NZ_AP022262.1"/>
</dbReference>
<dbReference type="AlphaFoldDB" id="A0A485JME5"/>
<gene>
    <name evidence="1" type="ORF">NCTC10974_05749</name>
</gene>
<protein>
    <submittedName>
        <fullName evidence="1">Putative type VI secretion protein</fullName>
    </submittedName>
</protein>
<evidence type="ECO:0000313" key="1">
    <source>
        <dbReference type="EMBL" id="VFT72074.1"/>
    </source>
</evidence>
<dbReference type="EMBL" id="CAADJZ010000002">
    <property type="protein sequence ID" value="VFT72074.1"/>
    <property type="molecule type" value="Genomic_DNA"/>
</dbReference>
<organism evidence="1 2">
    <name type="scientific">Escherichia coli</name>
    <dbReference type="NCBI Taxonomy" id="562"/>
    <lineage>
        <taxon>Bacteria</taxon>
        <taxon>Pseudomonadati</taxon>
        <taxon>Pseudomonadota</taxon>
        <taxon>Gammaproteobacteria</taxon>
        <taxon>Enterobacterales</taxon>
        <taxon>Enterobacteriaceae</taxon>
        <taxon>Escherichia</taxon>
    </lineage>
</organism>
<accession>A0A485JME5</accession>
<reference evidence="1 2" key="1">
    <citation type="submission" date="2019-03" db="EMBL/GenBank/DDBJ databases">
        <authorList>
            <consortium name="Pathogen Informatics"/>
        </authorList>
    </citation>
    <scope>NUCLEOTIDE SEQUENCE [LARGE SCALE GENOMIC DNA]</scope>
    <source>
        <strain evidence="1 2">NCTC10974</strain>
    </source>
</reference>
<name>A0A485JME5_ECOLX</name>
<dbReference type="Proteomes" id="UP000358010">
    <property type="component" value="Unassembled WGS sequence"/>
</dbReference>